<dbReference type="SMART" id="SM00365">
    <property type="entry name" value="LRR_SD22"/>
    <property type="match status" value="4"/>
</dbReference>
<dbReference type="PANTHER" id="PTHR46652:SF3">
    <property type="entry name" value="LEUCINE-RICH REPEAT-CONTAINING PROTEIN 9"/>
    <property type="match status" value="1"/>
</dbReference>
<dbReference type="PROSITE" id="PS51450">
    <property type="entry name" value="LRR"/>
    <property type="match status" value="4"/>
</dbReference>
<evidence type="ECO:0000313" key="4">
    <source>
        <dbReference type="EMBL" id="CCI43364.1"/>
    </source>
</evidence>
<dbReference type="InterPro" id="IPR025875">
    <property type="entry name" value="Leu-rich_rpt_4"/>
</dbReference>
<gene>
    <name evidence="4" type="ORF">BN9_041480</name>
</gene>
<reference evidence="4 5" key="1">
    <citation type="submission" date="2012-05" db="EMBL/GenBank/DDBJ databases">
        <title>Recombination and specialization in a pathogen metapopulation.</title>
        <authorList>
            <person name="Gardiner A."/>
            <person name="Kemen E."/>
            <person name="Schultz-Larsen T."/>
            <person name="MacLean D."/>
            <person name="Van Oosterhout C."/>
            <person name="Jones J.D.G."/>
        </authorList>
    </citation>
    <scope>NUCLEOTIDE SEQUENCE [LARGE SCALE GENOMIC DNA]</scope>
    <source>
        <strain evidence="4 5">Ac Nc2</strain>
    </source>
</reference>
<protein>
    <recommendedName>
        <fullName evidence="6">U2A'/phosphoprotein 32 family A C-terminal domain-containing protein</fullName>
    </recommendedName>
</protein>
<dbReference type="SUPFAM" id="SSF52058">
    <property type="entry name" value="L domain-like"/>
    <property type="match status" value="1"/>
</dbReference>
<comment type="caution">
    <text evidence="4">The sequence shown here is derived from an EMBL/GenBank/DDBJ whole genome shotgun (WGS) entry which is preliminary data.</text>
</comment>
<name>A0A024G9N2_9STRA</name>
<keyword evidence="2" id="KW-0677">Repeat</keyword>
<sequence length="299" mass="34238">MNNSKKSERAITRDLLLSATNLTLGKHESIDHFLGRITHLTLHGNNKKVIRKIDNLHFCPNLRVLYLYDNEIEKMENIDTASHLTHLYLQNNRINQIENLDKLIYLDKLYLNQNRISCVEGLENQCRLIELHLCDQELPNSQSISFEKSSIEALAHSLRVLTLANCKITDTSSLHLLVNLEQLDLSRNDVKGLQDVFQLLTACKSLQNLDLRHNPVTLGHKYREKVVTFSSSLLELLDEKEISSSQRKKMQSHAAHKYSKRQQRAFSNQKEPGLTAPKSLHEPQQFGVCGIPIKTLSSD</sequence>
<dbReference type="CDD" id="cd21340">
    <property type="entry name" value="PPP1R42"/>
    <property type="match status" value="1"/>
</dbReference>
<dbReference type="Pfam" id="PF12799">
    <property type="entry name" value="LRR_4"/>
    <property type="match status" value="1"/>
</dbReference>
<dbReference type="InParanoid" id="A0A024G9N2"/>
<feature type="compositionally biased region" description="Basic residues" evidence="3">
    <location>
        <begin position="246"/>
        <end position="263"/>
    </location>
</feature>
<dbReference type="AlphaFoldDB" id="A0A024G9N2"/>
<dbReference type="Proteomes" id="UP000053237">
    <property type="component" value="Unassembled WGS sequence"/>
</dbReference>
<dbReference type="InterPro" id="IPR032675">
    <property type="entry name" value="LRR_dom_sf"/>
</dbReference>
<accession>A0A024G9N2</accession>
<dbReference type="InterPro" id="IPR001611">
    <property type="entry name" value="Leu-rich_rpt"/>
</dbReference>
<keyword evidence="1" id="KW-0433">Leucine-rich repeat</keyword>
<feature type="region of interest" description="Disordered" evidence="3">
    <location>
        <begin position="245"/>
        <end position="281"/>
    </location>
</feature>
<dbReference type="Gene3D" id="3.80.10.10">
    <property type="entry name" value="Ribonuclease Inhibitor"/>
    <property type="match status" value="2"/>
</dbReference>
<dbReference type="EMBL" id="CAIX01000047">
    <property type="protein sequence ID" value="CCI43364.1"/>
    <property type="molecule type" value="Genomic_DNA"/>
</dbReference>
<dbReference type="InterPro" id="IPR050836">
    <property type="entry name" value="SDS22/Internalin_LRR"/>
</dbReference>
<dbReference type="STRING" id="65357.A0A024G9N2"/>
<keyword evidence="5" id="KW-1185">Reference proteome</keyword>
<organism evidence="4 5">
    <name type="scientific">Albugo candida</name>
    <dbReference type="NCBI Taxonomy" id="65357"/>
    <lineage>
        <taxon>Eukaryota</taxon>
        <taxon>Sar</taxon>
        <taxon>Stramenopiles</taxon>
        <taxon>Oomycota</taxon>
        <taxon>Peronosporomycetes</taxon>
        <taxon>Albuginales</taxon>
        <taxon>Albuginaceae</taxon>
        <taxon>Albugo</taxon>
    </lineage>
</organism>
<evidence type="ECO:0000256" key="2">
    <source>
        <dbReference type="ARBA" id="ARBA00022737"/>
    </source>
</evidence>
<dbReference type="PANTHER" id="PTHR46652">
    <property type="entry name" value="LEUCINE-RICH REPEAT AND IQ DOMAIN-CONTAINING PROTEIN 1-RELATED"/>
    <property type="match status" value="1"/>
</dbReference>
<proteinExistence type="predicted"/>
<evidence type="ECO:0000256" key="3">
    <source>
        <dbReference type="SAM" id="MobiDB-lite"/>
    </source>
</evidence>
<evidence type="ECO:0000256" key="1">
    <source>
        <dbReference type="ARBA" id="ARBA00022614"/>
    </source>
</evidence>
<dbReference type="OrthoDB" id="10262005at2759"/>
<evidence type="ECO:0000313" key="5">
    <source>
        <dbReference type="Proteomes" id="UP000053237"/>
    </source>
</evidence>
<evidence type="ECO:0008006" key="6">
    <source>
        <dbReference type="Google" id="ProtNLM"/>
    </source>
</evidence>